<proteinExistence type="predicted"/>
<sequence>MGNYISCTLSNPASSWQSNSTKVIFPDGEIKQFHQLTNAAELMLETPNHFLVNSQSLHIGRRFSALSADEDLEIGNVYVLFPMRRLNSVITAGDMGRPLMTADSSVRQATAEGASPEVKSWGERDTERLNLEEIEDDGVSEFKVRLAVCRSRRPLLETITEETVCSR</sequence>
<protein>
    <submittedName>
        <fullName evidence="1">Uncharacterized protein</fullName>
    </submittedName>
</protein>
<dbReference type="EMBL" id="CM056815">
    <property type="protein sequence ID" value="KAJ8631090.1"/>
    <property type="molecule type" value="Genomic_DNA"/>
</dbReference>
<name>A0ACC2LCP2_PERAE</name>
<evidence type="ECO:0000313" key="1">
    <source>
        <dbReference type="EMBL" id="KAJ8631090.1"/>
    </source>
</evidence>
<gene>
    <name evidence="1" type="ORF">MRB53_024413</name>
</gene>
<organism evidence="1 2">
    <name type="scientific">Persea americana</name>
    <name type="common">Avocado</name>
    <dbReference type="NCBI Taxonomy" id="3435"/>
    <lineage>
        <taxon>Eukaryota</taxon>
        <taxon>Viridiplantae</taxon>
        <taxon>Streptophyta</taxon>
        <taxon>Embryophyta</taxon>
        <taxon>Tracheophyta</taxon>
        <taxon>Spermatophyta</taxon>
        <taxon>Magnoliopsida</taxon>
        <taxon>Magnoliidae</taxon>
        <taxon>Laurales</taxon>
        <taxon>Lauraceae</taxon>
        <taxon>Persea</taxon>
    </lineage>
</organism>
<comment type="caution">
    <text evidence="1">The sequence shown here is derived from an EMBL/GenBank/DDBJ whole genome shotgun (WGS) entry which is preliminary data.</text>
</comment>
<reference evidence="1 2" key="1">
    <citation type="journal article" date="2022" name="Hortic Res">
        <title>A haplotype resolved chromosomal level avocado genome allows analysis of novel avocado genes.</title>
        <authorList>
            <person name="Nath O."/>
            <person name="Fletcher S.J."/>
            <person name="Hayward A."/>
            <person name="Shaw L.M."/>
            <person name="Masouleh A.K."/>
            <person name="Furtado A."/>
            <person name="Henry R.J."/>
            <person name="Mitter N."/>
        </authorList>
    </citation>
    <scope>NUCLEOTIDE SEQUENCE [LARGE SCALE GENOMIC DNA]</scope>
    <source>
        <strain evidence="2">cv. Hass</strain>
    </source>
</reference>
<dbReference type="Proteomes" id="UP001234297">
    <property type="component" value="Chromosome 7"/>
</dbReference>
<keyword evidence="2" id="KW-1185">Reference proteome</keyword>
<evidence type="ECO:0000313" key="2">
    <source>
        <dbReference type="Proteomes" id="UP001234297"/>
    </source>
</evidence>
<accession>A0ACC2LCP2</accession>